<dbReference type="SUPFAM" id="SSF50814">
    <property type="entry name" value="Lipocalins"/>
    <property type="match status" value="1"/>
</dbReference>
<protein>
    <submittedName>
        <fullName evidence="1">DUF1934 domain-containing protein</fullName>
    </submittedName>
</protein>
<sequence length="157" mass="18129">MTKDVVVRVRGIQFLVTQDQHAEEAEPVEVFSMGEYYFRNGTHYIKYDEMMEGFAENTQNLIKIKNHSVELRKRGLTNVHMVFEEQKKNISYYQTPFGTMEMGIAATRVDLEQGEDEMNVHIEYALEVNESHVADCDISIGVVSRGKKDFLNTEAQQ</sequence>
<dbReference type="Pfam" id="PF09148">
    <property type="entry name" value="DUF1934"/>
    <property type="match status" value="1"/>
</dbReference>
<dbReference type="AlphaFoldDB" id="A0A9D1EIL5"/>
<dbReference type="InterPro" id="IPR012674">
    <property type="entry name" value="Calycin"/>
</dbReference>
<comment type="caution">
    <text evidence="1">The sequence shown here is derived from an EMBL/GenBank/DDBJ whole genome shotgun (WGS) entry which is preliminary data.</text>
</comment>
<dbReference type="Proteomes" id="UP000886841">
    <property type="component" value="Unassembled WGS sequence"/>
</dbReference>
<reference evidence="1" key="2">
    <citation type="journal article" date="2021" name="PeerJ">
        <title>Extensive microbial diversity within the chicken gut microbiome revealed by metagenomics and culture.</title>
        <authorList>
            <person name="Gilroy R."/>
            <person name="Ravi A."/>
            <person name="Getino M."/>
            <person name="Pursley I."/>
            <person name="Horton D.L."/>
            <person name="Alikhan N.F."/>
            <person name="Baker D."/>
            <person name="Gharbi K."/>
            <person name="Hall N."/>
            <person name="Watson M."/>
            <person name="Adriaenssens E.M."/>
            <person name="Foster-Nyarko E."/>
            <person name="Jarju S."/>
            <person name="Secka A."/>
            <person name="Antonio M."/>
            <person name="Oren A."/>
            <person name="Chaudhuri R.R."/>
            <person name="La Ragione R."/>
            <person name="Hildebrand F."/>
            <person name="Pallen M.J."/>
        </authorList>
    </citation>
    <scope>NUCLEOTIDE SEQUENCE</scope>
    <source>
        <strain evidence="1">ChiSxjej1B13-7041</strain>
    </source>
</reference>
<dbReference type="InterPro" id="IPR015231">
    <property type="entry name" value="DUF1934"/>
</dbReference>
<name>A0A9D1EIL5_9FIRM</name>
<gene>
    <name evidence="1" type="ORF">IAB98_03585</name>
</gene>
<evidence type="ECO:0000313" key="1">
    <source>
        <dbReference type="EMBL" id="HIR92491.1"/>
    </source>
</evidence>
<accession>A0A9D1EIL5</accession>
<dbReference type="Gene3D" id="2.40.128.20">
    <property type="match status" value="1"/>
</dbReference>
<organism evidence="1 2">
    <name type="scientific">Candidatus Egerieimonas intestinavium</name>
    <dbReference type="NCBI Taxonomy" id="2840777"/>
    <lineage>
        <taxon>Bacteria</taxon>
        <taxon>Bacillati</taxon>
        <taxon>Bacillota</taxon>
        <taxon>Clostridia</taxon>
        <taxon>Lachnospirales</taxon>
        <taxon>Lachnospiraceae</taxon>
        <taxon>Lachnospiraceae incertae sedis</taxon>
        <taxon>Candidatus Egerieimonas</taxon>
    </lineage>
</organism>
<proteinExistence type="predicted"/>
<dbReference type="EMBL" id="DVHU01000031">
    <property type="protein sequence ID" value="HIR92491.1"/>
    <property type="molecule type" value="Genomic_DNA"/>
</dbReference>
<evidence type="ECO:0000313" key="2">
    <source>
        <dbReference type="Proteomes" id="UP000886841"/>
    </source>
</evidence>
<reference evidence="1" key="1">
    <citation type="submission" date="2020-10" db="EMBL/GenBank/DDBJ databases">
        <authorList>
            <person name="Gilroy R."/>
        </authorList>
    </citation>
    <scope>NUCLEOTIDE SEQUENCE</scope>
    <source>
        <strain evidence="1">ChiSxjej1B13-7041</strain>
    </source>
</reference>